<dbReference type="AlphaFoldDB" id="A0A7L9WSP3"/>
<dbReference type="Gene3D" id="3.10.450.50">
    <property type="match status" value="1"/>
</dbReference>
<proteinExistence type="predicted"/>
<dbReference type="KEGG" id="pshq:F3W81_15635"/>
<evidence type="ECO:0000313" key="1">
    <source>
        <dbReference type="EMBL" id="QOL83251.1"/>
    </source>
</evidence>
<evidence type="ECO:0000313" key="2">
    <source>
        <dbReference type="Proteomes" id="UP000594118"/>
    </source>
</evidence>
<dbReference type="SUPFAM" id="SSF54427">
    <property type="entry name" value="NTF2-like"/>
    <property type="match status" value="1"/>
</dbReference>
<gene>
    <name evidence="1" type="ORF">F3W81_15635</name>
</gene>
<reference evidence="1 2" key="1">
    <citation type="submission" date="2019-10" db="EMBL/GenBank/DDBJ databases">
        <title>Pseudopuniceibacterium sp. HQ09 islated from Antarctica.</title>
        <authorList>
            <person name="Liao L."/>
            <person name="Su S."/>
            <person name="Chen B."/>
            <person name="Yu Y."/>
        </authorList>
    </citation>
    <scope>NUCLEOTIDE SEQUENCE [LARGE SCALE GENOMIC DNA]</scope>
    <source>
        <strain evidence="1 2">HQ09</strain>
    </source>
</reference>
<dbReference type="InterPro" id="IPR032710">
    <property type="entry name" value="NTF2-like_dom_sf"/>
</dbReference>
<keyword evidence="2" id="KW-1185">Reference proteome</keyword>
<protein>
    <submittedName>
        <fullName evidence="1">DUF4440 domain-containing protein</fullName>
    </submittedName>
</protein>
<dbReference type="Proteomes" id="UP000594118">
    <property type="component" value="Chromosome"/>
</dbReference>
<dbReference type="EMBL" id="CP045201">
    <property type="protein sequence ID" value="QOL83251.1"/>
    <property type="molecule type" value="Genomic_DNA"/>
</dbReference>
<name>A0A7L9WSP3_9RHOB</name>
<organism evidence="1 2">
    <name type="scientific">Pseudooceanicola spongiae</name>
    <dbReference type="NCBI Taxonomy" id="2613965"/>
    <lineage>
        <taxon>Bacteria</taxon>
        <taxon>Pseudomonadati</taxon>
        <taxon>Pseudomonadota</taxon>
        <taxon>Alphaproteobacteria</taxon>
        <taxon>Rhodobacterales</taxon>
        <taxon>Paracoccaceae</taxon>
        <taxon>Pseudooceanicola</taxon>
    </lineage>
</organism>
<sequence length="106" mass="12130">MEERFWTDGAESARSMTAKNAVFVFPYPAGILSGDTIWREKDVAQRWQSIVISERFVSRKGDIAVLAYRVSAERGGEPIYEALCTSTYLRDDETWLRLSHQQTPLV</sequence>
<accession>A0A7L9WSP3</accession>